<dbReference type="RefSeq" id="WP_400882935.1">
    <property type="nucleotide sequence ID" value="NZ_JBIWXY010000002.1"/>
</dbReference>
<keyword evidence="11" id="KW-1185">Reference proteome</keyword>
<feature type="transmembrane region" description="Helical" evidence="9">
    <location>
        <begin position="48"/>
        <end position="68"/>
    </location>
</feature>
<dbReference type="EMBL" id="JBIWXY010000002">
    <property type="protein sequence ID" value="MFJ5446864.1"/>
    <property type="molecule type" value="Genomic_DNA"/>
</dbReference>
<dbReference type="PANTHER" id="PTHR34308">
    <property type="entry name" value="COBALAMIN BIOSYNTHESIS PROTEIN CBIB"/>
    <property type="match status" value="1"/>
</dbReference>
<evidence type="ECO:0000256" key="4">
    <source>
        <dbReference type="ARBA" id="ARBA00022475"/>
    </source>
</evidence>
<keyword evidence="6 9" id="KW-0812">Transmembrane</keyword>
<dbReference type="Pfam" id="PF03186">
    <property type="entry name" value="CobD_Cbib"/>
    <property type="match status" value="1"/>
</dbReference>
<gene>
    <name evidence="9" type="primary">cobD</name>
    <name evidence="10" type="ORF">ACIKP9_11540</name>
</gene>
<comment type="subcellular location">
    <subcellularLocation>
        <location evidence="1 9">Cell membrane</location>
        <topology evidence="1 9">Multi-pass membrane protein</topology>
    </subcellularLocation>
</comment>
<evidence type="ECO:0000313" key="11">
    <source>
        <dbReference type="Proteomes" id="UP001617669"/>
    </source>
</evidence>
<evidence type="ECO:0000256" key="2">
    <source>
        <dbReference type="ARBA" id="ARBA00004953"/>
    </source>
</evidence>
<dbReference type="InterPro" id="IPR004485">
    <property type="entry name" value="Cobalamin_biosynth_CobD/CbiB"/>
</dbReference>
<keyword evidence="5 9" id="KW-0169">Cobalamin biosynthesis</keyword>
<feature type="transmembrane region" description="Helical" evidence="9">
    <location>
        <begin position="74"/>
        <end position="92"/>
    </location>
</feature>
<evidence type="ECO:0000256" key="6">
    <source>
        <dbReference type="ARBA" id="ARBA00022692"/>
    </source>
</evidence>
<evidence type="ECO:0000256" key="3">
    <source>
        <dbReference type="ARBA" id="ARBA00006263"/>
    </source>
</evidence>
<organism evidence="10 11">
    <name type="scientific">Methylobacillus methanolivorans</name>
    <dbReference type="NCBI Taxonomy" id="1848927"/>
    <lineage>
        <taxon>Bacteria</taxon>
        <taxon>Pseudomonadati</taxon>
        <taxon>Pseudomonadota</taxon>
        <taxon>Betaproteobacteria</taxon>
        <taxon>Nitrosomonadales</taxon>
        <taxon>Methylophilaceae</taxon>
        <taxon>Methylobacillus</taxon>
    </lineage>
</organism>
<proteinExistence type="inferred from homology"/>
<dbReference type="PANTHER" id="PTHR34308:SF1">
    <property type="entry name" value="COBALAMIN BIOSYNTHESIS PROTEIN CBIB"/>
    <property type="match status" value="1"/>
</dbReference>
<dbReference type="Proteomes" id="UP001617669">
    <property type="component" value="Unassembled WGS sequence"/>
</dbReference>
<sequence>MNFIALIGALALTYYRPHRKLDWLQEIVAPIVQLLERNFNGGNRLQGITAWALVVLLPSLLVGVVYYVLLQVNAILGIIFGVALLYFTLRLSQFGPRAEEIIAALRTGNIDEARLLLGQWEKVDTDSFTLTQIAQVSVETVLSRSHYGLFAPIFWFVILGPAGALFYRLSHIVTMEWQPHEATAFNDWSRKVFRWLNWPPAFVTAGSYAIVGDFEDAIYCWRSQAQTWSDKAMGMILASGAGALGVKIGEPLPMNGILVFRPEIGLGDPADADYLRSTVGLVWRVLVLLIGLLLLLTFAHWLGQ</sequence>
<name>A0ABW8GN56_9PROT</name>
<evidence type="ECO:0000256" key="5">
    <source>
        <dbReference type="ARBA" id="ARBA00022573"/>
    </source>
</evidence>
<comment type="similarity">
    <text evidence="3 9">Belongs to the CobD/CbiB family.</text>
</comment>
<comment type="function">
    <text evidence="9">Converts cobyric acid to cobinamide by the addition of aminopropanol on the F carboxylic group.</text>
</comment>
<evidence type="ECO:0000313" key="10">
    <source>
        <dbReference type="EMBL" id="MFJ5446864.1"/>
    </source>
</evidence>
<keyword evidence="7 9" id="KW-1133">Transmembrane helix</keyword>
<dbReference type="NCBIfam" id="NF005792">
    <property type="entry name" value="PRK07630.1"/>
    <property type="match status" value="1"/>
</dbReference>
<evidence type="ECO:0000256" key="1">
    <source>
        <dbReference type="ARBA" id="ARBA00004651"/>
    </source>
</evidence>
<accession>A0ABW8GN56</accession>
<feature type="transmembrane region" description="Helical" evidence="9">
    <location>
        <begin position="281"/>
        <end position="302"/>
    </location>
</feature>
<keyword evidence="4 9" id="KW-1003">Cell membrane</keyword>
<feature type="transmembrane region" description="Helical" evidence="9">
    <location>
        <begin position="147"/>
        <end position="167"/>
    </location>
</feature>
<comment type="caution">
    <text evidence="9">Lacks conserved residue(s) required for the propagation of feature annotation.</text>
</comment>
<protein>
    <recommendedName>
        <fullName evidence="9">Cobalamin biosynthesis protein CobD</fullName>
    </recommendedName>
</protein>
<reference evidence="10 11" key="1">
    <citation type="submission" date="2024-11" db="EMBL/GenBank/DDBJ databases">
        <authorList>
            <person name="Kaparullina E.N."/>
            <person name="Delegan Y.A."/>
            <person name="Doronina N.V."/>
        </authorList>
    </citation>
    <scope>NUCLEOTIDE SEQUENCE [LARGE SCALE GENOMIC DNA]</scope>
    <source>
        <strain evidence="10 11">7sh_L</strain>
    </source>
</reference>
<evidence type="ECO:0000256" key="7">
    <source>
        <dbReference type="ARBA" id="ARBA00022989"/>
    </source>
</evidence>
<dbReference type="HAMAP" id="MF_00024">
    <property type="entry name" value="CobD_CbiB"/>
    <property type="match status" value="1"/>
</dbReference>
<comment type="caution">
    <text evidence="10">The sequence shown here is derived from an EMBL/GenBank/DDBJ whole genome shotgun (WGS) entry which is preliminary data.</text>
</comment>
<evidence type="ECO:0000256" key="9">
    <source>
        <dbReference type="HAMAP-Rule" id="MF_00024"/>
    </source>
</evidence>
<evidence type="ECO:0000256" key="8">
    <source>
        <dbReference type="ARBA" id="ARBA00023136"/>
    </source>
</evidence>
<keyword evidence="8 9" id="KW-0472">Membrane</keyword>
<comment type="pathway">
    <text evidence="2 9">Cofactor biosynthesis; adenosylcobalamin biosynthesis.</text>
</comment>